<dbReference type="PANTHER" id="PTHR30580">
    <property type="entry name" value="PRIMOSOMAL PROTEIN N"/>
    <property type="match status" value="1"/>
</dbReference>
<dbReference type="CDD" id="cd17929">
    <property type="entry name" value="DEXHc_priA"/>
    <property type="match status" value="1"/>
</dbReference>
<evidence type="ECO:0000256" key="6">
    <source>
        <dbReference type="ARBA" id="ARBA00022806"/>
    </source>
</evidence>
<evidence type="ECO:0000256" key="8">
    <source>
        <dbReference type="ARBA" id="ARBA00022840"/>
    </source>
</evidence>
<organism evidence="15 16">
    <name type="scientific">Pleionea litopenaei</name>
    <dbReference type="NCBI Taxonomy" id="3070815"/>
    <lineage>
        <taxon>Bacteria</taxon>
        <taxon>Pseudomonadati</taxon>
        <taxon>Pseudomonadota</taxon>
        <taxon>Gammaproteobacteria</taxon>
        <taxon>Oceanospirillales</taxon>
        <taxon>Pleioneaceae</taxon>
        <taxon>Pleionea</taxon>
    </lineage>
</organism>
<feature type="binding site" evidence="12">
    <location>
        <position position="429"/>
    </location>
    <ligand>
        <name>Zn(2+)</name>
        <dbReference type="ChEBI" id="CHEBI:29105"/>
        <label>2</label>
    </ligand>
</feature>
<keyword evidence="3 12" id="KW-0479">Metal-binding</keyword>
<dbReference type="NCBIfam" id="NF004067">
    <property type="entry name" value="PRK05580.1-4"/>
    <property type="match status" value="1"/>
</dbReference>
<dbReference type="InterPro" id="IPR041236">
    <property type="entry name" value="PriA_C"/>
</dbReference>
<evidence type="ECO:0000313" key="16">
    <source>
        <dbReference type="Proteomes" id="UP001239782"/>
    </source>
</evidence>
<dbReference type="SMART" id="SM00490">
    <property type="entry name" value="HELICc"/>
    <property type="match status" value="1"/>
</dbReference>
<feature type="binding site" evidence="12">
    <location>
        <position position="449"/>
    </location>
    <ligand>
        <name>Zn(2+)</name>
        <dbReference type="ChEBI" id="CHEBI:29105"/>
        <label>2</label>
    </ligand>
</feature>
<keyword evidence="2 12" id="KW-0235">DNA replication</keyword>
<feature type="domain" description="Helicase ATP-binding" evidence="13">
    <location>
        <begin position="192"/>
        <end position="358"/>
    </location>
</feature>
<sequence>MYLSNHTSGPPIGCRVKVPFGSRELIGVVSANLENTPLTETDLKSVIEVIDTQPIFTDPNLWTLLIKASHYYHHSLGDVLATALPNALIKGKPAKLEPQKTWQVTELGKTDYAMIPARAVRQRQAMQYFIEAANPVSSEELNIQDISASTLRSLANKGWINAQYLSETPAKVTVGQSLTLNDQQRTAVDAINDYQNCFKTLLIDGVTGSGKTEVYLQAIAKQIELGRQVLILIPEIGLTPQTVQRFEQRFANQVGVLHSGLTDGQRLTTWLKAREGILKIIIGTRSAIFTPMKTLGMIIVDEEHDLSFKQQDGLKYSSRDLAIMRGQLTNIPVILGSATPSLESLQNALNDRYKHLILTHRASGHPPPALTLLDCKNQPLIEGFSQPLLQAIERHLADQQQVLVFINRRGFAPILMCHKCGWIADCKRCDSYLTLHQGASHSYLQCHHCGHYQKHPDHCPKCHEKELISVGQGTERIEQFLAKRFPDYPIQRIDRDTTRRKQAMSQYIEAAKSGSTRLLVGTQMIAKGHHFPKVTLVAVLDIDGALFSSDFRAPERAAQLLIQVAGRAGRELTQGEVMIQTHHPDHPLLRSLTHLNYQQVAKTLLQERAASLLPPHTHMALIRAESHNKQQALDFLSAARERMSATNSQLELLGPVACAISRKAGRYRFQLLINATRRSELHPAISQILPDIENLPLASRVRWSLDIDPQDLL</sequence>
<dbReference type="InterPro" id="IPR005259">
    <property type="entry name" value="PriA"/>
</dbReference>
<feature type="binding site" evidence="12">
    <location>
        <position position="417"/>
    </location>
    <ligand>
        <name>Zn(2+)</name>
        <dbReference type="ChEBI" id="CHEBI:29105"/>
        <label>1</label>
    </ligand>
</feature>
<dbReference type="InterPro" id="IPR001650">
    <property type="entry name" value="Helicase_C-like"/>
</dbReference>
<dbReference type="GO" id="GO:0043138">
    <property type="term" value="F:3'-5' DNA helicase activity"/>
    <property type="evidence" value="ECO:0007669"/>
    <property type="project" value="UniProtKB-EC"/>
</dbReference>
<keyword evidence="4 12" id="KW-0547">Nucleotide-binding</keyword>
<dbReference type="Gene3D" id="3.40.50.300">
    <property type="entry name" value="P-loop containing nucleotide triphosphate hydrolases"/>
    <property type="match status" value="2"/>
</dbReference>
<dbReference type="Gene3D" id="3.40.1440.60">
    <property type="entry name" value="PriA, 3(prime) DNA-binding domain"/>
    <property type="match status" value="1"/>
</dbReference>
<comment type="catalytic activity">
    <reaction evidence="11 12">
        <text>ATP + H2O = ADP + phosphate + H(+)</text>
        <dbReference type="Rhea" id="RHEA:13065"/>
        <dbReference type="ChEBI" id="CHEBI:15377"/>
        <dbReference type="ChEBI" id="CHEBI:15378"/>
        <dbReference type="ChEBI" id="CHEBI:30616"/>
        <dbReference type="ChEBI" id="CHEBI:43474"/>
        <dbReference type="ChEBI" id="CHEBI:456216"/>
        <dbReference type="EC" id="5.6.2.4"/>
    </reaction>
</comment>
<dbReference type="GO" id="GO:0016787">
    <property type="term" value="F:hydrolase activity"/>
    <property type="evidence" value="ECO:0007669"/>
    <property type="project" value="UniProtKB-KW"/>
</dbReference>
<feature type="domain" description="Helicase C-terminal" evidence="14">
    <location>
        <begin position="454"/>
        <end position="616"/>
    </location>
</feature>
<dbReference type="AlphaFoldDB" id="A0AA51RWU8"/>
<evidence type="ECO:0000259" key="13">
    <source>
        <dbReference type="PROSITE" id="PS51192"/>
    </source>
</evidence>
<evidence type="ECO:0000256" key="10">
    <source>
        <dbReference type="ARBA" id="ARBA00023235"/>
    </source>
</evidence>
<dbReference type="KEGG" id="plei:Q9312_14605"/>
<feature type="binding site" evidence="12">
    <location>
        <position position="446"/>
    </location>
    <ligand>
        <name>Zn(2+)</name>
        <dbReference type="ChEBI" id="CHEBI:29105"/>
        <label>2</label>
    </ligand>
</feature>
<dbReference type="GO" id="GO:0008270">
    <property type="term" value="F:zinc ion binding"/>
    <property type="evidence" value="ECO:0007669"/>
    <property type="project" value="UniProtKB-UniRule"/>
</dbReference>
<dbReference type="PROSITE" id="PS51192">
    <property type="entry name" value="HELICASE_ATP_BIND_1"/>
    <property type="match status" value="1"/>
</dbReference>
<dbReference type="Pfam" id="PF18319">
    <property type="entry name" value="Zn_ribbon_PriA"/>
    <property type="match status" value="1"/>
</dbReference>
<dbReference type="NCBIfam" id="TIGR00595">
    <property type="entry name" value="priA"/>
    <property type="match status" value="1"/>
</dbReference>
<keyword evidence="16" id="KW-1185">Reference proteome</keyword>
<dbReference type="Pfam" id="PF00271">
    <property type="entry name" value="Helicase_C"/>
    <property type="match status" value="1"/>
</dbReference>
<dbReference type="GO" id="GO:1990077">
    <property type="term" value="C:primosome complex"/>
    <property type="evidence" value="ECO:0007669"/>
    <property type="project" value="UniProtKB-UniRule"/>
</dbReference>
<dbReference type="InterPro" id="IPR040498">
    <property type="entry name" value="PriA_CRR"/>
</dbReference>
<dbReference type="GO" id="GO:0006270">
    <property type="term" value="P:DNA replication initiation"/>
    <property type="evidence" value="ECO:0007669"/>
    <property type="project" value="TreeGrafter"/>
</dbReference>
<dbReference type="SUPFAM" id="SSF52540">
    <property type="entry name" value="P-loop containing nucleoside triphosphate hydrolases"/>
    <property type="match status" value="1"/>
</dbReference>
<evidence type="ECO:0000256" key="3">
    <source>
        <dbReference type="ARBA" id="ARBA00022723"/>
    </source>
</evidence>
<gene>
    <name evidence="12" type="primary">priA</name>
    <name evidence="15" type="ORF">Q9312_14605</name>
</gene>
<keyword evidence="10 12" id="KW-0413">Isomerase</keyword>
<comment type="function">
    <text evidence="12">Initiates the restart of stalled replication forks, which reloads the replicative helicase on sites other than the origin of replication. Recognizes and binds to abandoned replication forks and remodels them to uncover a helicase loading site. Promotes assembly of the primosome at these replication forks.</text>
</comment>
<evidence type="ECO:0000313" key="15">
    <source>
        <dbReference type="EMBL" id="WMS89241.1"/>
    </source>
</evidence>
<dbReference type="SMART" id="SM00487">
    <property type="entry name" value="DEXDc"/>
    <property type="match status" value="1"/>
</dbReference>
<comment type="catalytic activity">
    <reaction evidence="12">
        <text>Couples ATP hydrolysis with the unwinding of duplex DNA by translocating in the 3'-5' direction.</text>
        <dbReference type="EC" id="5.6.2.4"/>
    </reaction>
</comment>
<protein>
    <recommendedName>
        <fullName evidence="12">Replication restart protein PriA</fullName>
    </recommendedName>
    <alternativeName>
        <fullName evidence="12">ATP-dependent DNA helicase PriA</fullName>
        <ecNumber evidence="12">5.6.2.4</ecNumber>
    </alternativeName>
    <alternativeName>
        <fullName evidence="12">DNA 3'-5' helicase PriA</fullName>
    </alternativeName>
</protein>
<feature type="binding site" evidence="12">
    <location>
        <position position="462"/>
    </location>
    <ligand>
        <name>Zn(2+)</name>
        <dbReference type="ChEBI" id="CHEBI:29105"/>
        <label>1</label>
    </ligand>
</feature>
<keyword evidence="6 12" id="KW-0347">Helicase</keyword>
<dbReference type="GO" id="GO:0006310">
    <property type="term" value="P:DNA recombination"/>
    <property type="evidence" value="ECO:0007669"/>
    <property type="project" value="InterPro"/>
</dbReference>
<accession>A0AA51RWU8</accession>
<keyword evidence="1 12" id="KW-0639">Primosome</keyword>
<dbReference type="NCBIfam" id="NF004065">
    <property type="entry name" value="PRK05580.1-1"/>
    <property type="match status" value="1"/>
</dbReference>
<keyword evidence="7 12" id="KW-0862">Zinc</keyword>
<dbReference type="PROSITE" id="PS51194">
    <property type="entry name" value="HELICASE_CTER"/>
    <property type="match status" value="1"/>
</dbReference>
<comment type="similarity">
    <text evidence="12">Belongs to the helicase family. PriA subfamily.</text>
</comment>
<dbReference type="GO" id="GO:0003677">
    <property type="term" value="F:DNA binding"/>
    <property type="evidence" value="ECO:0007669"/>
    <property type="project" value="UniProtKB-UniRule"/>
</dbReference>
<dbReference type="InterPro" id="IPR027417">
    <property type="entry name" value="P-loop_NTPase"/>
</dbReference>
<evidence type="ECO:0000256" key="7">
    <source>
        <dbReference type="ARBA" id="ARBA00022833"/>
    </source>
</evidence>
<evidence type="ECO:0000256" key="12">
    <source>
        <dbReference type="HAMAP-Rule" id="MF_00983"/>
    </source>
</evidence>
<keyword evidence="8 12" id="KW-0067">ATP-binding</keyword>
<evidence type="ECO:0000256" key="11">
    <source>
        <dbReference type="ARBA" id="ARBA00048988"/>
    </source>
</evidence>
<dbReference type="Proteomes" id="UP001239782">
    <property type="component" value="Chromosome"/>
</dbReference>
<dbReference type="Pfam" id="PF00270">
    <property type="entry name" value="DEAD"/>
    <property type="match status" value="1"/>
</dbReference>
<dbReference type="InterPro" id="IPR041222">
    <property type="entry name" value="PriA_3primeBD"/>
</dbReference>
<evidence type="ECO:0000256" key="1">
    <source>
        <dbReference type="ARBA" id="ARBA00022515"/>
    </source>
</evidence>
<dbReference type="FunFam" id="3.40.50.300:FF:000489">
    <property type="entry name" value="Primosome assembly protein PriA"/>
    <property type="match status" value="1"/>
</dbReference>
<comment type="subunit">
    <text evidence="12">Component of the replication restart primosome.</text>
</comment>
<evidence type="ECO:0000256" key="2">
    <source>
        <dbReference type="ARBA" id="ARBA00022705"/>
    </source>
</evidence>
<feature type="binding site" evidence="12">
    <location>
        <position position="420"/>
    </location>
    <ligand>
        <name>Zn(2+)</name>
        <dbReference type="ChEBI" id="CHEBI:29105"/>
        <label>1</label>
    </ligand>
</feature>
<comment type="cofactor">
    <cofactor evidence="12">
        <name>Zn(2+)</name>
        <dbReference type="ChEBI" id="CHEBI:29105"/>
    </cofactor>
    <text evidence="12">Binds 2 zinc ions per subunit.</text>
</comment>
<dbReference type="Pfam" id="PF17764">
    <property type="entry name" value="PriA_3primeBD"/>
    <property type="match status" value="1"/>
</dbReference>
<keyword evidence="5 12" id="KW-0378">Hydrolase</keyword>
<evidence type="ECO:0000256" key="5">
    <source>
        <dbReference type="ARBA" id="ARBA00022801"/>
    </source>
</evidence>
<evidence type="ECO:0000256" key="4">
    <source>
        <dbReference type="ARBA" id="ARBA00022741"/>
    </source>
</evidence>
<dbReference type="Pfam" id="PF18074">
    <property type="entry name" value="PriA_C"/>
    <property type="match status" value="1"/>
</dbReference>
<keyword evidence="9 12" id="KW-0238">DNA-binding</keyword>
<evidence type="ECO:0000256" key="9">
    <source>
        <dbReference type="ARBA" id="ARBA00023125"/>
    </source>
</evidence>
<feature type="binding site" evidence="12">
    <location>
        <position position="426"/>
    </location>
    <ligand>
        <name>Zn(2+)</name>
        <dbReference type="ChEBI" id="CHEBI:29105"/>
        <label>2</label>
    </ligand>
</feature>
<feature type="binding site" evidence="12">
    <location>
        <position position="459"/>
    </location>
    <ligand>
        <name>Zn(2+)</name>
        <dbReference type="ChEBI" id="CHEBI:29105"/>
        <label>1</label>
    </ligand>
</feature>
<evidence type="ECO:0000259" key="14">
    <source>
        <dbReference type="PROSITE" id="PS51194"/>
    </source>
</evidence>
<dbReference type="CDD" id="cd18804">
    <property type="entry name" value="SF2_C_priA"/>
    <property type="match status" value="1"/>
</dbReference>
<dbReference type="GO" id="GO:0005524">
    <property type="term" value="F:ATP binding"/>
    <property type="evidence" value="ECO:0007669"/>
    <property type="project" value="UniProtKB-UniRule"/>
</dbReference>
<dbReference type="HAMAP" id="MF_00983">
    <property type="entry name" value="PriA"/>
    <property type="match status" value="1"/>
</dbReference>
<dbReference type="InterPro" id="IPR011545">
    <property type="entry name" value="DEAD/DEAH_box_helicase_dom"/>
</dbReference>
<proteinExistence type="inferred from homology"/>
<reference evidence="15 16" key="1">
    <citation type="submission" date="2023-08" db="EMBL/GenBank/DDBJ databases">
        <title>Pleionea litopenaei sp. nov., isolated from stomach of juvenile Litopenaeus vannamei.</title>
        <authorList>
            <person name="Rho A.M."/>
            <person name="Hwang C.Y."/>
        </authorList>
    </citation>
    <scope>NUCLEOTIDE SEQUENCE [LARGE SCALE GENOMIC DNA]</scope>
    <source>
        <strain evidence="15 16">HL-JVS1</strain>
    </source>
</reference>
<dbReference type="EC" id="5.6.2.4" evidence="12"/>
<dbReference type="InterPro" id="IPR014001">
    <property type="entry name" value="Helicase_ATP-bd"/>
</dbReference>
<dbReference type="InterPro" id="IPR042115">
    <property type="entry name" value="PriA_3primeBD_sf"/>
</dbReference>
<dbReference type="RefSeq" id="WP_309204513.1">
    <property type="nucleotide sequence ID" value="NZ_CP133548.1"/>
</dbReference>
<dbReference type="GO" id="GO:0006302">
    <property type="term" value="P:double-strand break repair"/>
    <property type="evidence" value="ECO:0007669"/>
    <property type="project" value="InterPro"/>
</dbReference>
<dbReference type="PANTHER" id="PTHR30580:SF0">
    <property type="entry name" value="PRIMOSOMAL PROTEIN N"/>
    <property type="match status" value="1"/>
</dbReference>
<dbReference type="GO" id="GO:0006269">
    <property type="term" value="P:DNA replication, synthesis of primer"/>
    <property type="evidence" value="ECO:0007669"/>
    <property type="project" value="UniProtKB-KW"/>
</dbReference>
<dbReference type="EMBL" id="CP133548">
    <property type="protein sequence ID" value="WMS89241.1"/>
    <property type="molecule type" value="Genomic_DNA"/>
</dbReference>
<name>A0AA51RWU8_9GAMM</name>